<keyword evidence="2 6" id="KW-0328">Glycosyltransferase</keyword>
<dbReference type="Proteomes" id="UP000297890">
    <property type="component" value="Unassembled WGS sequence"/>
</dbReference>
<dbReference type="InterPro" id="IPR049171">
    <property type="entry name" value="GLGE_C"/>
</dbReference>
<dbReference type="InterPro" id="IPR006047">
    <property type="entry name" value="GH13_cat_dom"/>
</dbReference>
<dbReference type="AlphaFoldDB" id="A0A4Z0FAB7"/>
<accession>A0A4Z0FAB7</accession>
<proteinExistence type="inferred from homology"/>
<dbReference type="EMBL" id="SRIO01000004">
    <property type="protein sequence ID" value="TFZ83376.1"/>
    <property type="molecule type" value="Genomic_DNA"/>
</dbReference>
<dbReference type="GO" id="GO:0030979">
    <property type="term" value="P:alpha-glucan biosynthetic process"/>
    <property type="evidence" value="ECO:0007669"/>
    <property type="project" value="UniProtKB-UniRule"/>
</dbReference>
<dbReference type="CDD" id="cd11344">
    <property type="entry name" value="AmyAc_GlgE_like"/>
    <property type="match status" value="1"/>
</dbReference>
<dbReference type="InterPro" id="IPR017853">
    <property type="entry name" value="GH"/>
</dbReference>
<evidence type="ECO:0000256" key="1">
    <source>
        <dbReference type="ARBA" id="ARBA00011738"/>
    </source>
</evidence>
<organism evidence="8 9">
    <name type="scientific">Candidatus Macondimonas diazotrophica</name>
    <dbReference type="NCBI Taxonomy" id="2305248"/>
    <lineage>
        <taxon>Bacteria</taxon>
        <taxon>Pseudomonadati</taxon>
        <taxon>Pseudomonadota</taxon>
        <taxon>Gammaproteobacteria</taxon>
        <taxon>Chromatiales</taxon>
        <taxon>Ectothiorhodospiraceae</taxon>
        <taxon>Candidatus Macondimonas</taxon>
    </lineage>
</organism>
<feature type="binding site" evidence="6">
    <location>
        <position position="346"/>
    </location>
    <ligand>
        <name>alpha-maltose 1-phosphate</name>
        <dbReference type="ChEBI" id="CHEBI:63576"/>
    </ligand>
</feature>
<feature type="domain" description="Glycosyl hydrolase family 13 catalytic" evidence="7">
    <location>
        <begin position="199"/>
        <end position="549"/>
    </location>
</feature>
<dbReference type="PANTHER" id="PTHR47786">
    <property type="entry name" value="ALPHA-1,4-GLUCAN:MALTOSE-1-PHOSPHATE MALTOSYLTRANSFERASE"/>
    <property type="match status" value="1"/>
</dbReference>
<feature type="binding site" evidence="6">
    <location>
        <position position="251"/>
    </location>
    <ligand>
        <name>alpha-maltose 1-phosphate</name>
        <dbReference type="ChEBI" id="CHEBI:63576"/>
    </ligand>
</feature>
<feature type="active site" description="Nucleophile" evidence="6">
    <location>
        <position position="382"/>
    </location>
</feature>
<dbReference type="Gene3D" id="1.20.58.80">
    <property type="entry name" value="Phosphotransferase system, lactose/cellobiose-type IIA subunit"/>
    <property type="match status" value="1"/>
</dbReference>
<dbReference type="PANTHER" id="PTHR47786:SF2">
    <property type="entry name" value="GLYCOSYL HYDROLASE FAMILY 13 CATALYTIC DOMAIN-CONTAINING PROTEIN"/>
    <property type="match status" value="1"/>
</dbReference>
<dbReference type="Gene3D" id="2.60.40.1180">
    <property type="entry name" value="Golgi alpha-mannosidase II"/>
    <property type="match status" value="1"/>
</dbReference>
<dbReference type="RefSeq" id="WP_135281256.1">
    <property type="nucleotide sequence ID" value="NZ_SRIO01000004.1"/>
</dbReference>
<dbReference type="GO" id="GO:0004553">
    <property type="term" value="F:hydrolase activity, hydrolyzing O-glycosyl compounds"/>
    <property type="evidence" value="ECO:0007669"/>
    <property type="project" value="InterPro"/>
</dbReference>
<dbReference type="Pfam" id="PF21702">
    <property type="entry name" value="GLGE_C"/>
    <property type="match status" value="1"/>
</dbReference>
<dbReference type="SUPFAM" id="SSF51445">
    <property type="entry name" value="(Trans)glycosidases"/>
    <property type="match status" value="1"/>
</dbReference>
<dbReference type="InterPro" id="IPR021828">
    <property type="entry name" value="GlgE_dom_N/S"/>
</dbReference>
<dbReference type="EC" id="2.4.99.16" evidence="6"/>
<dbReference type="Gene3D" id="3.20.20.80">
    <property type="entry name" value="Glycosidases"/>
    <property type="match status" value="1"/>
</dbReference>
<dbReference type="SMART" id="SM00642">
    <property type="entry name" value="Aamy"/>
    <property type="match status" value="1"/>
</dbReference>
<evidence type="ECO:0000313" key="9">
    <source>
        <dbReference type="Proteomes" id="UP000297890"/>
    </source>
</evidence>
<reference evidence="8 9" key="1">
    <citation type="journal article" date="2019" name="ISME J.">
        <title>Candidatus Macondimonas diazotrophica, a novel gammaproteobacterial genus dominating crude-oil-contaminated coastal sediments.</title>
        <authorList>
            <person name="Karthikeyan S."/>
            <person name="Konstantinidis K."/>
        </authorList>
    </citation>
    <scope>NUCLEOTIDE SEQUENCE [LARGE SCALE GENOMIC DNA]</scope>
    <source>
        <strain evidence="8 9">KTK01</strain>
    </source>
</reference>
<feature type="site" description="Transition state stabilizer" evidence="6">
    <location>
        <position position="469"/>
    </location>
</feature>
<feature type="binding site" evidence="6">
    <location>
        <begin position="524"/>
        <end position="525"/>
    </location>
    <ligand>
        <name>alpha-maltose 1-phosphate</name>
        <dbReference type="ChEBI" id="CHEBI:63576"/>
    </ligand>
</feature>
<keyword evidence="4 6" id="KW-0119">Carbohydrate metabolism</keyword>
<dbReference type="InterPro" id="IPR013783">
    <property type="entry name" value="Ig-like_fold"/>
</dbReference>
<dbReference type="InterPro" id="IPR013780">
    <property type="entry name" value="Glyco_hydro_b"/>
</dbReference>
<evidence type="ECO:0000256" key="2">
    <source>
        <dbReference type="ARBA" id="ARBA00022676"/>
    </source>
</evidence>
<dbReference type="HAMAP" id="MF_02124">
    <property type="entry name" value="GlgE"/>
    <property type="match status" value="1"/>
</dbReference>
<name>A0A4Z0FAB7_9GAMM</name>
<comment type="catalytic activity">
    <reaction evidence="5 6">
        <text>alpha-maltose 1-phosphate + [(1-&gt;4)-alpha-D-glucosyl](n) = [(1-&gt;4)-alpha-D-glucosyl](n+2) + phosphate</text>
        <dbReference type="Rhea" id="RHEA:42692"/>
        <dbReference type="Rhea" id="RHEA-COMP:9584"/>
        <dbReference type="Rhea" id="RHEA-COMP:10183"/>
        <dbReference type="ChEBI" id="CHEBI:15444"/>
        <dbReference type="ChEBI" id="CHEBI:43474"/>
        <dbReference type="ChEBI" id="CHEBI:63576"/>
        <dbReference type="EC" id="2.4.99.16"/>
    </reaction>
</comment>
<gene>
    <name evidence="6" type="primary">glgE</name>
    <name evidence="8" type="ORF">E4680_04825</name>
</gene>
<evidence type="ECO:0000313" key="8">
    <source>
        <dbReference type="EMBL" id="TFZ83376.1"/>
    </source>
</evidence>
<dbReference type="InterPro" id="IPR026585">
    <property type="entry name" value="GlgE"/>
</dbReference>
<dbReference type="Gene3D" id="2.60.40.10">
    <property type="entry name" value="Immunoglobulins"/>
    <property type="match status" value="1"/>
</dbReference>
<dbReference type="Pfam" id="PF11896">
    <property type="entry name" value="GlgE_dom_N_S"/>
    <property type="match status" value="1"/>
</dbReference>
<evidence type="ECO:0000256" key="3">
    <source>
        <dbReference type="ARBA" id="ARBA00022679"/>
    </source>
</evidence>
<evidence type="ECO:0000256" key="6">
    <source>
        <dbReference type="HAMAP-Rule" id="MF_02124"/>
    </source>
</evidence>
<dbReference type="GO" id="GO:0016758">
    <property type="term" value="F:hexosyltransferase activity"/>
    <property type="evidence" value="ECO:0007669"/>
    <property type="project" value="UniProtKB-UniRule"/>
</dbReference>
<dbReference type="OrthoDB" id="9805159at2"/>
<feature type="active site" description="Proton donor" evidence="6">
    <location>
        <position position="411"/>
    </location>
</feature>
<comment type="subunit">
    <text evidence="1 6">Homodimer.</text>
</comment>
<protein>
    <recommendedName>
        <fullName evidence="6">Alpha-1,4-glucan:maltose-1-phosphate maltosyltransferase</fullName>
        <shortName evidence="6">GMPMT</shortName>
        <ecNumber evidence="6">2.4.99.16</ecNumber>
    </recommendedName>
    <alternativeName>
        <fullName evidence="6">(1-&gt;4)-alpha-D-glucan:maltose-1-phosphate alpha-D-maltosyltransferase</fullName>
    </alternativeName>
</protein>
<sequence>MLEVSKDGRQRVIIEAVKPEVDCGRFPIKRVIGEIIEVEAAVFCDGHDRVRAMVRHRAAGSAEWQEAPMQPLVNDRWRAQFRVDRIGRHEYTLIAWLDHFRTWRHDLVRRENERDILIALKTGAMLVEAAASRANQDDRTSLLHYAEALRDAVTGSEGCAIAVDPELERLMDRHAERRHITEYERILPVTVDPIRARYSSWYELFPRSCGPREDVHGTFADCEQRLPDIARMGFDVVYLPPIHPIGRTFRKGRNNTLEATPEDVGSPWAIGASEGGHKAIHPQLGTQEDFRRFIERARALDIDVALDIAFQCAPDHPYVREHPTWFRRRADGTVQYAENPPKKYQDIYPFDFETEDWQDLWHELKSVFTFWIEQGVRVFRVDNPHTKPFPMWEWLITEIKKAHPETIFLSEAFTRPSIMHRLAKLGFSQSYTYFTWRNTKHELTDYLIELAQHDSREYFRPNLWPNTPDILSEFLQYGGRSAFMLRVALAATMGANYGLYGPAYELLEHQAREPGSEEYLDSEKYQLRHWDLSRPDSLAPFITRLNRIRRDNPALQRDWGLRFHPVDNDMLLCYSKSAEGLGGEENILIMVANLDPHHAQSGWIELPLDSFGIGANDSYQAHDLLSDARYLWQGPRNFVRLDPHAAPIHILRLRRRLRSERDFDYFQ</sequence>
<evidence type="ECO:0000256" key="5">
    <source>
        <dbReference type="ARBA" id="ARBA00048735"/>
    </source>
</evidence>
<comment type="similarity">
    <text evidence="6">Belongs to the glycosyl hydrolase 13 family. GlgE subfamily.</text>
</comment>
<keyword evidence="3 6" id="KW-0808">Transferase</keyword>
<evidence type="ECO:0000259" key="7">
    <source>
        <dbReference type="SMART" id="SM00642"/>
    </source>
</evidence>
<feature type="binding site" evidence="6">
    <location>
        <position position="383"/>
    </location>
    <ligand>
        <name>alpha-maltose 1-phosphate</name>
        <dbReference type="ChEBI" id="CHEBI:63576"/>
    </ligand>
</feature>
<comment type="function">
    <text evidence="6">Maltosyltransferase that uses maltose 1-phosphate (M1P) as the sugar donor to elongate linear or branched alpha-(1-&gt;4)-glucans. Is involved in a branched alpha-glucan biosynthetic pathway from trehalose, together with TreS, Mak and GlgB.</text>
</comment>
<evidence type="ECO:0000256" key="4">
    <source>
        <dbReference type="ARBA" id="ARBA00023277"/>
    </source>
</evidence>
<feature type="binding site" evidence="6">
    <location>
        <position position="311"/>
    </location>
    <ligand>
        <name>alpha-maltose 1-phosphate</name>
        <dbReference type="ChEBI" id="CHEBI:63576"/>
    </ligand>
</feature>
<comment type="caution">
    <text evidence="8">The sequence shown here is derived from an EMBL/GenBank/DDBJ whole genome shotgun (WGS) entry which is preliminary data.</text>
</comment>
<keyword evidence="9" id="KW-1185">Reference proteome</keyword>